<gene>
    <name evidence="9" type="ORF">DHW61_00560</name>
</gene>
<accession>A0A3D2X2P9</accession>
<dbReference type="Proteomes" id="UP000262969">
    <property type="component" value="Unassembled WGS sequence"/>
</dbReference>
<feature type="domain" description="Major facilitator superfamily (MFS) profile" evidence="8">
    <location>
        <begin position="16"/>
        <end position="390"/>
    </location>
</feature>
<evidence type="ECO:0000256" key="2">
    <source>
        <dbReference type="ARBA" id="ARBA00008335"/>
    </source>
</evidence>
<evidence type="ECO:0000256" key="3">
    <source>
        <dbReference type="ARBA" id="ARBA00022448"/>
    </source>
</evidence>
<dbReference type="PANTHER" id="PTHR23514">
    <property type="entry name" value="BYPASS OF STOP CODON PROTEIN 6"/>
    <property type="match status" value="1"/>
</dbReference>
<evidence type="ECO:0000256" key="4">
    <source>
        <dbReference type="ARBA" id="ARBA00022692"/>
    </source>
</evidence>
<feature type="transmembrane region" description="Helical" evidence="7">
    <location>
        <begin position="306"/>
        <end position="330"/>
    </location>
</feature>
<evidence type="ECO:0000256" key="1">
    <source>
        <dbReference type="ARBA" id="ARBA00004651"/>
    </source>
</evidence>
<dbReference type="GO" id="GO:0005886">
    <property type="term" value="C:plasma membrane"/>
    <property type="evidence" value="ECO:0007669"/>
    <property type="project" value="UniProtKB-SubCell"/>
</dbReference>
<dbReference type="Pfam" id="PF07690">
    <property type="entry name" value="MFS_1"/>
    <property type="match status" value="1"/>
</dbReference>
<feature type="transmembrane region" description="Helical" evidence="7">
    <location>
        <begin position="368"/>
        <end position="389"/>
    </location>
</feature>
<keyword evidence="4 7" id="KW-0812">Transmembrane</keyword>
<keyword evidence="3" id="KW-0813">Transport</keyword>
<evidence type="ECO:0000259" key="8">
    <source>
        <dbReference type="PROSITE" id="PS50850"/>
    </source>
</evidence>
<feature type="transmembrane region" description="Helical" evidence="7">
    <location>
        <begin position="217"/>
        <end position="239"/>
    </location>
</feature>
<dbReference type="SUPFAM" id="SSF103473">
    <property type="entry name" value="MFS general substrate transporter"/>
    <property type="match status" value="1"/>
</dbReference>
<feature type="transmembrane region" description="Helical" evidence="7">
    <location>
        <begin position="139"/>
        <end position="163"/>
    </location>
</feature>
<reference evidence="9 10" key="1">
    <citation type="journal article" date="2018" name="Nat. Biotechnol.">
        <title>A standardized bacterial taxonomy based on genome phylogeny substantially revises the tree of life.</title>
        <authorList>
            <person name="Parks D.H."/>
            <person name="Chuvochina M."/>
            <person name="Waite D.W."/>
            <person name="Rinke C."/>
            <person name="Skarshewski A."/>
            <person name="Chaumeil P.A."/>
            <person name="Hugenholtz P."/>
        </authorList>
    </citation>
    <scope>NUCLEOTIDE SEQUENCE [LARGE SCALE GENOMIC DNA]</scope>
    <source>
        <strain evidence="9">UBA11728</strain>
    </source>
</reference>
<evidence type="ECO:0000313" key="9">
    <source>
        <dbReference type="EMBL" id="HCL00913.1"/>
    </source>
</evidence>
<dbReference type="Gene3D" id="1.20.1250.20">
    <property type="entry name" value="MFS general substrate transporter like domains"/>
    <property type="match status" value="2"/>
</dbReference>
<dbReference type="PANTHER" id="PTHR23514:SF3">
    <property type="entry name" value="BYPASS OF STOP CODON PROTEIN 6"/>
    <property type="match status" value="1"/>
</dbReference>
<feature type="transmembrane region" description="Helical" evidence="7">
    <location>
        <begin position="283"/>
        <end position="300"/>
    </location>
</feature>
<keyword evidence="5 7" id="KW-1133">Transmembrane helix</keyword>
<name>A0A3D2X2P9_9FIRM</name>
<dbReference type="InterPro" id="IPR011701">
    <property type="entry name" value="MFS"/>
</dbReference>
<evidence type="ECO:0000256" key="7">
    <source>
        <dbReference type="SAM" id="Phobius"/>
    </source>
</evidence>
<feature type="transmembrane region" description="Helical" evidence="7">
    <location>
        <begin position="21"/>
        <end position="42"/>
    </location>
</feature>
<protein>
    <submittedName>
        <fullName evidence="9">MFS transporter</fullName>
    </submittedName>
</protein>
<dbReference type="InterPro" id="IPR051788">
    <property type="entry name" value="MFS_Transporter"/>
</dbReference>
<evidence type="ECO:0000256" key="5">
    <source>
        <dbReference type="ARBA" id="ARBA00022989"/>
    </source>
</evidence>
<feature type="transmembrane region" description="Helical" evidence="7">
    <location>
        <begin position="106"/>
        <end position="127"/>
    </location>
</feature>
<dbReference type="GO" id="GO:0022857">
    <property type="term" value="F:transmembrane transporter activity"/>
    <property type="evidence" value="ECO:0007669"/>
    <property type="project" value="InterPro"/>
</dbReference>
<dbReference type="InterPro" id="IPR036259">
    <property type="entry name" value="MFS_trans_sf"/>
</dbReference>
<comment type="similarity">
    <text evidence="2">Belongs to the major facilitator superfamily.</text>
</comment>
<evidence type="ECO:0000256" key="6">
    <source>
        <dbReference type="ARBA" id="ARBA00023136"/>
    </source>
</evidence>
<comment type="caution">
    <text evidence="9">The sequence shown here is derived from an EMBL/GenBank/DDBJ whole genome shotgun (WGS) entry which is preliminary data.</text>
</comment>
<comment type="subcellular location">
    <subcellularLocation>
        <location evidence="1">Cell membrane</location>
        <topology evidence="1">Multi-pass membrane protein</topology>
    </subcellularLocation>
</comment>
<feature type="transmembrane region" description="Helical" evidence="7">
    <location>
        <begin position="169"/>
        <end position="192"/>
    </location>
</feature>
<feature type="transmembrane region" description="Helical" evidence="7">
    <location>
        <begin position="82"/>
        <end position="100"/>
    </location>
</feature>
<dbReference type="PROSITE" id="PS50850">
    <property type="entry name" value="MFS"/>
    <property type="match status" value="1"/>
</dbReference>
<dbReference type="AlphaFoldDB" id="A0A3D2X2P9"/>
<evidence type="ECO:0000313" key="10">
    <source>
        <dbReference type="Proteomes" id="UP000262969"/>
    </source>
</evidence>
<dbReference type="EMBL" id="DPVV01000024">
    <property type="protein sequence ID" value="HCL00913.1"/>
    <property type="molecule type" value="Genomic_DNA"/>
</dbReference>
<feature type="transmembrane region" description="Helical" evidence="7">
    <location>
        <begin position="342"/>
        <end position="362"/>
    </location>
</feature>
<sequence length="395" mass="43039">MLDQVKKNSKFERLFVFLTCYYAFFVNGMMVLMVGTILPYLIEEANLSFSIAGGLLSAFAIGNLLASFVNPPIIAKFGRKRTIIALSSLIPICLIIIMGIPSIPVLYLSFVFLGIGRGSVSIFNNTVVNERAEGKSSMLNILHMAFAIGAFLAPFLSSLYISHQLTWKHLGYTVVALFALTILLLCFIPIPLDEGKSKGIKKEQTNTNRSYIKSKDFYVIGLILFFYLGLENCVNGWFITYFKKSGIMSDKLATNLVSYTWLAVMIGRLVTAFLSTKVKKKTLILINCILTTGFLGLLISTTNVNIIVLSITLLGFFFAGIYPTCIANAGSIIKGSPSGMSMLLAIAALGGIIAPQIVGIIADAIGLGGAIGVLLFSNVFMVFFAIINFKRNVIE</sequence>
<organism evidence="9 10">
    <name type="scientific">Lachnoclostridium phytofermentans</name>
    <dbReference type="NCBI Taxonomy" id="66219"/>
    <lineage>
        <taxon>Bacteria</taxon>
        <taxon>Bacillati</taxon>
        <taxon>Bacillota</taxon>
        <taxon>Clostridia</taxon>
        <taxon>Lachnospirales</taxon>
        <taxon>Lachnospiraceae</taxon>
    </lineage>
</organism>
<dbReference type="InterPro" id="IPR020846">
    <property type="entry name" value="MFS_dom"/>
</dbReference>
<proteinExistence type="inferred from homology"/>
<feature type="transmembrane region" description="Helical" evidence="7">
    <location>
        <begin position="259"/>
        <end position="276"/>
    </location>
</feature>
<keyword evidence="6 7" id="KW-0472">Membrane</keyword>
<feature type="transmembrane region" description="Helical" evidence="7">
    <location>
        <begin position="48"/>
        <end position="70"/>
    </location>
</feature>